<keyword evidence="3" id="KW-1185">Reference proteome</keyword>
<keyword evidence="1" id="KW-0472">Membrane</keyword>
<dbReference type="AlphaFoldDB" id="A0A8T0JAD5"/>
<evidence type="ECO:0000256" key="1">
    <source>
        <dbReference type="SAM" id="Phobius"/>
    </source>
</evidence>
<protein>
    <submittedName>
        <fullName evidence="2">Uncharacterized protein</fullName>
    </submittedName>
</protein>
<gene>
    <name evidence="2" type="ORF">KC19_1G193500</name>
</gene>
<sequence>MVPAPQWLTVFFPLILFPSLGWRLVSTTEGMRIWRRWGLRWGQLGEKVQPWLSFKVVRVACVPCLPGAQAARECVRWRDALEE</sequence>
<dbReference type="EMBL" id="CM026421">
    <property type="protein sequence ID" value="KAG0591691.1"/>
    <property type="molecule type" value="Genomic_DNA"/>
</dbReference>
<evidence type="ECO:0000313" key="2">
    <source>
        <dbReference type="EMBL" id="KAG0591691.1"/>
    </source>
</evidence>
<evidence type="ECO:0000313" key="3">
    <source>
        <dbReference type="Proteomes" id="UP000822688"/>
    </source>
</evidence>
<comment type="caution">
    <text evidence="2">The sequence shown here is derived from an EMBL/GenBank/DDBJ whole genome shotgun (WGS) entry which is preliminary data.</text>
</comment>
<name>A0A8T0JAD5_CERPU</name>
<organism evidence="2 3">
    <name type="scientific">Ceratodon purpureus</name>
    <name type="common">Fire moss</name>
    <name type="synonym">Dicranum purpureum</name>
    <dbReference type="NCBI Taxonomy" id="3225"/>
    <lineage>
        <taxon>Eukaryota</taxon>
        <taxon>Viridiplantae</taxon>
        <taxon>Streptophyta</taxon>
        <taxon>Embryophyta</taxon>
        <taxon>Bryophyta</taxon>
        <taxon>Bryophytina</taxon>
        <taxon>Bryopsida</taxon>
        <taxon>Dicranidae</taxon>
        <taxon>Pseudoditrichales</taxon>
        <taxon>Ditrichaceae</taxon>
        <taxon>Ceratodon</taxon>
    </lineage>
</organism>
<reference evidence="2" key="1">
    <citation type="submission" date="2020-06" db="EMBL/GenBank/DDBJ databases">
        <title>WGS assembly of Ceratodon purpureus strain R40.</title>
        <authorList>
            <person name="Carey S.B."/>
            <person name="Jenkins J."/>
            <person name="Shu S."/>
            <person name="Lovell J.T."/>
            <person name="Sreedasyam A."/>
            <person name="Maumus F."/>
            <person name="Tiley G.P."/>
            <person name="Fernandez-Pozo N."/>
            <person name="Barry K."/>
            <person name="Chen C."/>
            <person name="Wang M."/>
            <person name="Lipzen A."/>
            <person name="Daum C."/>
            <person name="Saski C.A."/>
            <person name="Payton A.C."/>
            <person name="Mcbreen J.C."/>
            <person name="Conrad R.E."/>
            <person name="Kollar L.M."/>
            <person name="Olsson S."/>
            <person name="Huttunen S."/>
            <person name="Landis J.B."/>
            <person name="Wickett N.J."/>
            <person name="Johnson M.G."/>
            <person name="Rensing S.A."/>
            <person name="Grimwood J."/>
            <person name="Schmutz J."/>
            <person name="Mcdaniel S.F."/>
        </authorList>
    </citation>
    <scope>NUCLEOTIDE SEQUENCE</scope>
    <source>
        <strain evidence="2">R40</strain>
    </source>
</reference>
<proteinExistence type="predicted"/>
<dbReference type="Proteomes" id="UP000822688">
    <property type="component" value="Chromosome 1"/>
</dbReference>
<keyword evidence="1" id="KW-1133">Transmembrane helix</keyword>
<keyword evidence="1" id="KW-0812">Transmembrane</keyword>
<feature type="transmembrane region" description="Helical" evidence="1">
    <location>
        <begin position="6"/>
        <end position="25"/>
    </location>
</feature>
<accession>A0A8T0JAD5</accession>